<dbReference type="OrthoDB" id="445152at2759"/>
<protein>
    <submittedName>
        <fullName evidence="5">Intermembrane lipid transfer protein VPS13B isoform X2</fullName>
    </submittedName>
</protein>
<proteinExistence type="predicted"/>
<feature type="domain" description="Chorein N-terminal" evidence="3">
    <location>
        <begin position="5"/>
        <end position="209"/>
    </location>
</feature>
<dbReference type="InterPro" id="IPR026854">
    <property type="entry name" value="VPS13_N"/>
</dbReference>
<reference evidence="5" key="1">
    <citation type="submission" date="2025-08" db="UniProtKB">
        <authorList>
            <consortium name="RefSeq"/>
        </authorList>
    </citation>
    <scope>IDENTIFICATION</scope>
    <source>
        <strain evidence="5">Aabys</strain>
        <tissue evidence="5">Whole body</tissue>
    </source>
</reference>
<name>A0A9J7IHF6_MUSDO</name>
<dbReference type="InterPro" id="IPR039782">
    <property type="entry name" value="VPS13B"/>
</dbReference>
<evidence type="ECO:0000256" key="1">
    <source>
        <dbReference type="ARBA" id="ARBA00022448"/>
    </source>
</evidence>
<sequence length="544" mass="61840">MFKIESYITPIILNYLAKYVKNIRPQDFQVSLWEGEVTFQNLDLRLDVLEQELSLPFEFLSGHIHELVIQVPWTKITSEPIKVLINTIEFVLKAKTEEHGAKSSAGNSPQHTSVMEGAAKAERKDDETSSMSSGLAMKIVNNINVQCQNIILKYVEEDIVVSMNVQYLSYCPANELWQPAMVDVNPHKVLMRKLINISDLTICLDKRNSAGQIDVCQEPVLYRCTLEIRFLRKYNSSSLATSSITRIGIFTQALDLNLSSLQIPMLMRLIKFLTSLSGDSSTDDDLCCSNKERVADRATDTSGSSYLSWAWNLLPSFTFEEPDEVDSGSDDVPGHTKDVGIYIEELNFTLKNSEFINDAIMGGIKRIRYTPIVRFTFGGLYFERVAVKEIDWCSTKAGLSSIYVEPLGQYRTEDTPESLALLETSPYTNMRSFIDKSLFDEQCMIADRGWGVTNYDDYVTRITDDYLIFRSPVFALDIITYRSPTGYCESKDANITANISGMKIPDIHKQCRLLSSGITFRLNETFMQRKSKYMIQVQQPNQRL</sequence>
<evidence type="ECO:0000313" key="4">
    <source>
        <dbReference type="Proteomes" id="UP001652621"/>
    </source>
</evidence>
<evidence type="ECO:0000313" key="5">
    <source>
        <dbReference type="RefSeq" id="XP_019893080.2"/>
    </source>
</evidence>
<evidence type="ECO:0000259" key="3">
    <source>
        <dbReference type="Pfam" id="PF12624"/>
    </source>
</evidence>
<dbReference type="Proteomes" id="UP001652621">
    <property type="component" value="Unplaced"/>
</dbReference>
<keyword evidence="1" id="KW-0813">Transport</keyword>
<organism evidence="4 5">
    <name type="scientific">Musca domestica</name>
    <name type="common">House fly</name>
    <dbReference type="NCBI Taxonomy" id="7370"/>
    <lineage>
        <taxon>Eukaryota</taxon>
        <taxon>Metazoa</taxon>
        <taxon>Ecdysozoa</taxon>
        <taxon>Arthropoda</taxon>
        <taxon>Hexapoda</taxon>
        <taxon>Insecta</taxon>
        <taxon>Pterygota</taxon>
        <taxon>Neoptera</taxon>
        <taxon>Endopterygota</taxon>
        <taxon>Diptera</taxon>
        <taxon>Brachycera</taxon>
        <taxon>Muscomorpha</taxon>
        <taxon>Muscoidea</taxon>
        <taxon>Muscidae</taxon>
        <taxon>Musca</taxon>
    </lineage>
</organism>
<evidence type="ECO:0000256" key="2">
    <source>
        <dbReference type="SAM" id="MobiDB-lite"/>
    </source>
</evidence>
<dbReference type="GeneID" id="101898440"/>
<feature type="compositionally biased region" description="Polar residues" evidence="2">
    <location>
        <begin position="104"/>
        <end position="113"/>
    </location>
</feature>
<accession>A0A9J7IHF6</accession>
<dbReference type="VEuPathDB" id="VectorBase:MDOMA2_003345"/>
<dbReference type="PANTHER" id="PTHR12517:SF0">
    <property type="entry name" value="INTERMEMBRANE LIPID TRANSFER PROTEIN VPS13B"/>
    <property type="match status" value="1"/>
</dbReference>
<feature type="region of interest" description="Disordered" evidence="2">
    <location>
        <begin position="101"/>
        <end position="128"/>
    </location>
</feature>
<gene>
    <name evidence="5" type="primary">LOC101898440</name>
</gene>
<dbReference type="AlphaFoldDB" id="A0A9J7IHF6"/>
<keyword evidence="4" id="KW-1185">Reference proteome</keyword>
<dbReference type="RefSeq" id="XP_019893080.2">
    <property type="nucleotide sequence ID" value="XM_020037521.2"/>
</dbReference>
<dbReference type="PANTHER" id="PTHR12517">
    <property type="entry name" value="VACUOLAR PROTEIN SORTING-ASSOCIATED PROTEIN 13B"/>
    <property type="match status" value="1"/>
</dbReference>
<dbReference type="Pfam" id="PF12624">
    <property type="entry name" value="VPS13_N"/>
    <property type="match status" value="1"/>
</dbReference>